<protein>
    <submittedName>
        <fullName evidence="1">Uncharacterized protein</fullName>
    </submittedName>
</protein>
<dbReference type="EMBL" id="KN831956">
    <property type="protein sequence ID" value="KIO08893.1"/>
    <property type="molecule type" value="Genomic_DNA"/>
</dbReference>
<evidence type="ECO:0000313" key="2">
    <source>
        <dbReference type="Proteomes" id="UP000054217"/>
    </source>
</evidence>
<accession>A0A0C3JII4</accession>
<gene>
    <name evidence="1" type="ORF">M404DRAFT_329375</name>
</gene>
<evidence type="ECO:0000313" key="1">
    <source>
        <dbReference type="EMBL" id="KIO08893.1"/>
    </source>
</evidence>
<reference evidence="1 2" key="1">
    <citation type="submission" date="2014-04" db="EMBL/GenBank/DDBJ databases">
        <authorList>
            <consortium name="DOE Joint Genome Institute"/>
            <person name="Kuo A."/>
            <person name="Kohler A."/>
            <person name="Costa M.D."/>
            <person name="Nagy L.G."/>
            <person name="Floudas D."/>
            <person name="Copeland A."/>
            <person name="Barry K.W."/>
            <person name="Cichocki N."/>
            <person name="Veneault-Fourrey C."/>
            <person name="LaButti K."/>
            <person name="Lindquist E.A."/>
            <person name="Lipzen A."/>
            <person name="Lundell T."/>
            <person name="Morin E."/>
            <person name="Murat C."/>
            <person name="Sun H."/>
            <person name="Tunlid A."/>
            <person name="Henrissat B."/>
            <person name="Grigoriev I.V."/>
            <person name="Hibbett D.S."/>
            <person name="Martin F."/>
            <person name="Nordberg H.P."/>
            <person name="Cantor M.N."/>
            <person name="Hua S.X."/>
        </authorList>
    </citation>
    <scope>NUCLEOTIDE SEQUENCE [LARGE SCALE GENOMIC DNA]</scope>
    <source>
        <strain evidence="1 2">Marx 270</strain>
    </source>
</reference>
<sequence length="151" mass="16984">MPKRAPVLPLHAGSQVYFLYVFIIHHSRPHSNPSYRPSPTFCLFPELVKTQSGLMSEDCRMPIVLLDEARDANGEYMRVGYLGLNMSIDCFPRFGKAYTVASPTTRSAYFVHKLTFGRLWNPAESPTLMTVIPSTSGLLDMFSKSRAMNCS</sequence>
<dbReference type="InParanoid" id="A0A0C3JII4"/>
<dbReference type="AlphaFoldDB" id="A0A0C3JII4"/>
<organism evidence="1 2">
    <name type="scientific">Pisolithus tinctorius Marx 270</name>
    <dbReference type="NCBI Taxonomy" id="870435"/>
    <lineage>
        <taxon>Eukaryota</taxon>
        <taxon>Fungi</taxon>
        <taxon>Dikarya</taxon>
        <taxon>Basidiomycota</taxon>
        <taxon>Agaricomycotina</taxon>
        <taxon>Agaricomycetes</taxon>
        <taxon>Agaricomycetidae</taxon>
        <taxon>Boletales</taxon>
        <taxon>Sclerodermatineae</taxon>
        <taxon>Pisolithaceae</taxon>
        <taxon>Pisolithus</taxon>
    </lineage>
</organism>
<dbReference type="Proteomes" id="UP000054217">
    <property type="component" value="Unassembled WGS sequence"/>
</dbReference>
<proteinExistence type="predicted"/>
<name>A0A0C3JII4_PISTI</name>
<keyword evidence="2" id="KW-1185">Reference proteome</keyword>
<dbReference type="HOGENOM" id="CLU_1732218_0_0_1"/>
<reference evidence="2" key="2">
    <citation type="submission" date="2015-01" db="EMBL/GenBank/DDBJ databases">
        <title>Evolutionary Origins and Diversification of the Mycorrhizal Mutualists.</title>
        <authorList>
            <consortium name="DOE Joint Genome Institute"/>
            <consortium name="Mycorrhizal Genomics Consortium"/>
            <person name="Kohler A."/>
            <person name="Kuo A."/>
            <person name="Nagy L.G."/>
            <person name="Floudas D."/>
            <person name="Copeland A."/>
            <person name="Barry K.W."/>
            <person name="Cichocki N."/>
            <person name="Veneault-Fourrey C."/>
            <person name="LaButti K."/>
            <person name="Lindquist E.A."/>
            <person name="Lipzen A."/>
            <person name="Lundell T."/>
            <person name="Morin E."/>
            <person name="Murat C."/>
            <person name="Riley R."/>
            <person name="Ohm R."/>
            <person name="Sun H."/>
            <person name="Tunlid A."/>
            <person name="Henrissat B."/>
            <person name="Grigoriev I.V."/>
            <person name="Hibbett D.S."/>
            <person name="Martin F."/>
        </authorList>
    </citation>
    <scope>NUCLEOTIDE SEQUENCE [LARGE SCALE GENOMIC DNA]</scope>
    <source>
        <strain evidence="2">Marx 270</strain>
    </source>
</reference>